<keyword evidence="2" id="KW-0238">DNA-binding</keyword>
<feature type="domain" description="BZIP" evidence="5">
    <location>
        <begin position="95"/>
        <end position="139"/>
    </location>
</feature>
<dbReference type="PANTHER" id="PTHR22952:SF480">
    <property type="entry name" value="BZIP DOMAIN-CONTAINING PROTEIN"/>
    <property type="match status" value="1"/>
</dbReference>
<dbReference type="SUPFAM" id="SSF57959">
    <property type="entry name" value="Leucine zipper domain"/>
    <property type="match status" value="1"/>
</dbReference>
<evidence type="ECO:0000259" key="5">
    <source>
        <dbReference type="PROSITE" id="PS50217"/>
    </source>
</evidence>
<keyword evidence="3" id="KW-0539">Nucleus</keyword>
<evidence type="ECO:0000313" key="6">
    <source>
        <dbReference type="EMBL" id="ERN19182.1"/>
    </source>
</evidence>
<dbReference type="PROSITE" id="PS50217">
    <property type="entry name" value="BZIP"/>
    <property type="match status" value="1"/>
</dbReference>
<dbReference type="HOGENOM" id="CLU_148265_0_0_1"/>
<name>U5DCN9_AMBTC</name>
<proteinExistence type="predicted"/>
<evidence type="ECO:0000256" key="2">
    <source>
        <dbReference type="ARBA" id="ARBA00023125"/>
    </source>
</evidence>
<dbReference type="InterPro" id="IPR004827">
    <property type="entry name" value="bZIP"/>
</dbReference>
<dbReference type="PANTHER" id="PTHR22952">
    <property type="entry name" value="CAMP-RESPONSE ELEMENT BINDING PROTEIN-RELATED"/>
    <property type="match status" value="1"/>
</dbReference>
<accession>U5DCN9</accession>
<dbReference type="Gramene" id="ERN19182">
    <property type="protein sequence ID" value="ERN19182"/>
    <property type="gene ID" value="AMTR_s00061p00176360"/>
</dbReference>
<dbReference type="AlphaFoldDB" id="U5DCN9"/>
<evidence type="ECO:0000313" key="7">
    <source>
        <dbReference type="Proteomes" id="UP000017836"/>
    </source>
</evidence>
<protein>
    <recommendedName>
        <fullName evidence="5">BZIP domain-containing protein</fullName>
    </recommendedName>
</protein>
<dbReference type="GO" id="GO:0045893">
    <property type="term" value="P:positive regulation of DNA-templated transcription"/>
    <property type="evidence" value="ECO:0007669"/>
    <property type="project" value="InterPro"/>
</dbReference>
<evidence type="ECO:0000256" key="1">
    <source>
        <dbReference type="ARBA" id="ARBA00004123"/>
    </source>
</evidence>
<comment type="subcellular location">
    <subcellularLocation>
        <location evidence="1">Nucleus</location>
    </subcellularLocation>
</comment>
<dbReference type="SMART" id="SM00338">
    <property type="entry name" value="BRLZ"/>
    <property type="match status" value="1"/>
</dbReference>
<evidence type="ECO:0000256" key="4">
    <source>
        <dbReference type="SAM" id="Coils"/>
    </source>
</evidence>
<feature type="coiled-coil region" evidence="4">
    <location>
        <begin position="92"/>
        <end position="140"/>
    </location>
</feature>
<dbReference type="Gene3D" id="1.20.5.170">
    <property type="match status" value="1"/>
</dbReference>
<dbReference type="GO" id="GO:0003677">
    <property type="term" value="F:DNA binding"/>
    <property type="evidence" value="ECO:0007669"/>
    <property type="project" value="UniProtKB-KW"/>
</dbReference>
<dbReference type="GO" id="GO:0005634">
    <property type="term" value="C:nucleus"/>
    <property type="evidence" value="ECO:0007669"/>
    <property type="project" value="UniProtKB-SubCell"/>
</dbReference>
<keyword evidence="4" id="KW-0175">Coiled coil</keyword>
<dbReference type="PROSITE" id="PS00036">
    <property type="entry name" value="BZIP_BASIC"/>
    <property type="match status" value="1"/>
</dbReference>
<dbReference type="InterPro" id="IPR043452">
    <property type="entry name" value="BZIP46-like"/>
</dbReference>
<dbReference type="InterPro" id="IPR046347">
    <property type="entry name" value="bZIP_sf"/>
</dbReference>
<organism evidence="6 7">
    <name type="scientific">Amborella trichopoda</name>
    <dbReference type="NCBI Taxonomy" id="13333"/>
    <lineage>
        <taxon>Eukaryota</taxon>
        <taxon>Viridiplantae</taxon>
        <taxon>Streptophyta</taxon>
        <taxon>Embryophyta</taxon>
        <taxon>Tracheophyta</taxon>
        <taxon>Spermatophyta</taxon>
        <taxon>Magnoliopsida</taxon>
        <taxon>Amborellales</taxon>
        <taxon>Amborellaceae</taxon>
        <taxon>Amborella</taxon>
    </lineage>
</organism>
<dbReference type="Pfam" id="PF00170">
    <property type="entry name" value="bZIP_1"/>
    <property type="match status" value="1"/>
</dbReference>
<dbReference type="STRING" id="13333.U5DCN9"/>
<gene>
    <name evidence="6" type="ORF">AMTR_s00061p00176360</name>
</gene>
<dbReference type="CDD" id="cd14707">
    <property type="entry name" value="bZIP_plant_BZIP46"/>
    <property type="match status" value="1"/>
</dbReference>
<dbReference type="EMBL" id="KI392075">
    <property type="protein sequence ID" value="ERN19182.1"/>
    <property type="molecule type" value="Genomic_DNA"/>
</dbReference>
<sequence length="149" mass="16736">MLSSNGPVEETSLNISCVTHEHQIPPNASAWPQSPPSTGHMIMDSHGHGSNVASVMGNNIFPWNGGLGIQFPGENGAQLNGIGQHWEDEALMEDAERRLKRKIKNRESADRSRARKQAYTIQLECSFEELQEENARLKKLQVFQPFYHL</sequence>
<dbReference type="GO" id="GO:0003700">
    <property type="term" value="F:DNA-binding transcription factor activity"/>
    <property type="evidence" value="ECO:0007669"/>
    <property type="project" value="InterPro"/>
</dbReference>
<evidence type="ECO:0000256" key="3">
    <source>
        <dbReference type="ARBA" id="ARBA00023242"/>
    </source>
</evidence>
<dbReference type="Proteomes" id="UP000017836">
    <property type="component" value="Unassembled WGS sequence"/>
</dbReference>
<keyword evidence="7" id="KW-1185">Reference proteome</keyword>
<reference evidence="7" key="1">
    <citation type="journal article" date="2013" name="Science">
        <title>The Amborella genome and the evolution of flowering plants.</title>
        <authorList>
            <consortium name="Amborella Genome Project"/>
        </authorList>
    </citation>
    <scope>NUCLEOTIDE SEQUENCE [LARGE SCALE GENOMIC DNA]</scope>
</reference>